<evidence type="ECO:0000313" key="9">
    <source>
        <dbReference type="Proteomes" id="UP000247702"/>
    </source>
</evidence>
<protein>
    <recommendedName>
        <fullName evidence="7">HAT C-terminal dimerisation domain-containing protein</fullName>
    </recommendedName>
</protein>
<dbReference type="GO" id="GO:0005634">
    <property type="term" value="C:nucleus"/>
    <property type="evidence" value="ECO:0007669"/>
    <property type="project" value="UniProtKB-SubCell"/>
</dbReference>
<evidence type="ECO:0000256" key="5">
    <source>
        <dbReference type="ARBA" id="ARBA00023242"/>
    </source>
</evidence>
<dbReference type="GO" id="GO:0046983">
    <property type="term" value="F:protein dimerization activity"/>
    <property type="evidence" value="ECO:0007669"/>
    <property type="project" value="InterPro"/>
</dbReference>
<evidence type="ECO:0000256" key="3">
    <source>
        <dbReference type="ARBA" id="ARBA00022771"/>
    </source>
</evidence>
<dbReference type="EMBL" id="BEXD01002413">
    <property type="protein sequence ID" value="GBB98218.1"/>
    <property type="molecule type" value="Genomic_DNA"/>
</dbReference>
<sequence length="462" mass="53354">MTSSEPSEPSENSRKGRRFSEVWDGHMIKGAQKSRGHYAASCSYCNSYWNNGKPHVLREHLANHCRKCPKEVSIQFAKIVGKIAENKEKDDDDDDDDDESDSESMLNPAKKQKLNNGQTSIRSFYKNEKLEKGYCDEIERSITKAFVMCNIPFSTIENPWFIDLIKTLQPGFDPPTKQVLSGTFLEAETSRVNIRVMNKLTIALDGWTDPKGNSIWAFMLMTGSRQEYLLCLEDLSNIRHTGEHLSKVIEEVIEILKPIKEAILMLERTHTTLADCYLYLLRIATFFKQMLMDDYRSLKNSCIKVFNKSAPYSNNNGPFQWWNSIIDGRSSLSRLAKIIFSITPHSASCERLFSALGWMFDERRTNLSTKTIECMAKIYTHNVSLSNNTLFKERDILNENEDEEEYEELPNVQEENIDEVLNIDQVIDLGLWVYIESTKIPLMFNNKYGCENDDDWDLEEIV</sequence>
<accession>A0A2Z6S2J7</accession>
<feature type="region of interest" description="Disordered" evidence="6">
    <location>
        <begin position="85"/>
        <end position="118"/>
    </location>
</feature>
<gene>
    <name evidence="8" type="ORF">RclHR1_03170014</name>
</gene>
<evidence type="ECO:0000256" key="4">
    <source>
        <dbReference type="ARBA" id="ARBA00022833"/>
    </source>
</evidence>
<dbReference type="InterPro" id="IPR012337">
    <property type="entry name" value="RNaseH-like_sf"/>
</dbReference>
<keyword evidence="3" id="KW-0863">Zinc-finger</keyword>
<keyword evidence="5" id="KW-0539">Nucleus</keyword>
<proteinExistence type="predicted"/>
<feature type="domain" description="HAT C-terminal dimerisation" evidence="7">
    <location>
        <begin position="317"/>
        <end position="373"/>
    </location>
</feature>
<dbReference type="Pfam" id="PF05699">
    <property type="entry name" value="Dimer_Tnp_hAT"/>
    <property type="match status" value="1"/>
</dbReference>
<evidence type="ECO:0000256" key="1">
    <source>
        <dbReference type="ARBA" id="ARBA00004123"/>
    </source>
</evidence>
<dbReference type="AlphaFoldDB" id="A0A2Z6S2J7"/>
<keyword evidence="4" id="KW-0862">Zinc</keyword>
<dbReference type="InterPro" id="IPR008906">
    <property type="entry name" value="HATC_C_dom"/>
</dbReference>
<comment type="subcellular location">
    <subcellularLocation>
        <location evidence="1">Nucleus</location>
    </subcellularLocation>
</comment>
<name>A0A2Z6S2J7_9GLOM</name>
<dbReference type="SUPFAM" id="SSF53098">
    <property type="entry name" value="Ribonuclease H-like"/>
    <property type="match status" value="1"/>
</dbReference>
<dbReference type="Proteomes" id="UP000247702">
    <property type="component" value="Unassembled WGS sequence"/>
</dbReference>
<evidence type="ECO:0000259" key="7">
    <source>
        <dbReference type="Pfam" id="PF05699"/>
    </source>
</evidence>
<dbReference type="InterPro" id="IPR052035">
    <property type="entry name" value="ZnF_BED_domain_contain"/>
</dbReference>
<evidence type="ECO:0000256" key="6">
    <source>
        <dbReference type="SAM" id="MobiDB-lite"/>
    </source>
</evidence>
<evidence type="ECO:0000313" key="8">
    <source>
        <dbReference type="EMBL" id="GBB98218.1"/>
    </source>
</evidence>
<dbReference type="PANTHER" id="PTHR46481:SF10">
    <property type="entry name" value="ZINC FINGER BED DOMAIN-CONTAINING PROTEIN 39"/>
    <property type="match status" value="1"/>
</dbReference>
<evidence type="ECO:0000256" key="2">
    <source>
        <dbReference type="ARBA" id="ARBA00022723"/>
    </source>
</evidence>
<reference evidence="8 9" key="1">
    <citation type="submission" date="2017-11" db="EMBL/GenBank/DDBJ databases">
        <title>The genome of Rhizophagus clarus HR1 reveals common genetic basis of auxotrophy among arbuscular mycorrhizal fungi.</title>
        <authorList>
            <person name="Kobayashi Y."/>
        </authorList>
    </citation>
    <scope>NUCLEOTIDE SEQUENCE [LARGE SCALE GENOMIC DNA]</scope>
    <source>
        <strain evidence="8 9">HR1</strain>
    </source>
</reference>
<organism evidence="8 9">
    <name type="scientific">Rhizophagus clarus</name>
    <dbReference type="NCBI Taxonomy" id="94130"/>
    <lineage>
        <taxon>Eukaryota</taxon>
        <taxon>Fungi</taxon>
        <taxon>Fungi incertae sedis</taxon>
        <taxon>Mucoromycota</taxon>
        <taxon>Glomeromycotina</taxon>
        <taxon>Glomeromycetes</taxon>
        <taxon>Glomerales</taxon>
        <taxon>Glomeraceae</taxon>
        <taxon>Rhizophagus</taxon>
    </lineage>
</organism>
<keyword evidence="9" id="KW-1185">Reference proteome</keyword>
<dbReference type="PANTHER" id="PTHR46481">
    <property type="entry name" value="ZINC FINGER BED DOMAIN-CONTAINING PROTEIN 4"/>
    <property type="match status" value="1"/>
</dbReference>
<feature type="compositionally biased region" description="Acidic residues" evidence="6">
    <location>
        <begin position="90"/>
        <end position="102"/>
    </location>
</feature>
<comment type="caution">
    <text evidence="8">The sequence shown here is derived from an EMBL/GenBank/DDBJ whole genome shotgun (WGS) entry which is preliminary data.</text>
</comment>
<keyword evidence="2" id="KW-0479">Metal-binding</keyword>
<dbReference type="GO" id="GO:0008270">
    <property type="term" value="F:zinc ion binding"/>
    <property type="evidence" value="ECO:0007669"/>
    <property type="project" value="UniProtKB-KW"/>
</dbReference>